<comment type="caution">
    <text evidence="1">The sequence shown here is derived from an EMBL/GenBank/DDBJ whole genome shotgun (WGS) entry which is preliminary data.</text>
</comment>
<protein>
    <recommendedName>
        <fullName evidence="3">SGNH hydrolase-type esterase domain-containing protein</fullName>
    </recommendedName>
</protein>
<keyword evidence="2" id="KW-1185">Reference proteome</keyword>
<dbReference type="RefSeq" id="WP_209970917.1">
    <property type="nucleotide sequence ID" value="NZ_JAGGLB010000004.1"/>
</dbReference>
<evidence type="ECO:0000313" key="1">
    <source>
        <dbReference type="EMBL" id="MBP1990117.1"/>
    </source>
</evidence>
<organism evidence="1 2">
    <name type="scientific">Paenibacillus eucommiae</name>
    <dbReference type="NCBI Taxonomy" id="1355755"/>
    <lineage>
        <taxon>Bacteria</taxon>
        <taxon>Bacillati</taxon>
        <taxon>Bacillota</taxon>
        <taxon>Bacilli</taxon>
        <taxon>Bacillales</taxon>
        <taxon>Paenibacillaceae</taxon>
        <taxon>Paenibacillus</taxon>
    </lineage>
</organism>
<dbReference type="InterPro" id="IPR036514">
    <property type="entry name" value="SGNH_hydro_sf"/>
</dbReference>
<proteinExistence type="predicted"/>
<dbReference type="Proteomes" id="UP001519287">
    <property type="component" value="Unassembled WGS sequence"/>
</dbReference>
<evidence type="ECO:0000313" key="2">
    <source>
        <dbReference type="Proteomes" id="UP001519287"/>
    </source>
</evidence>
<dbReference type="Gene3D" id="3.40.50.1110">
    <property type="entry name" value="SGNH hydrolase"/>
    <property type="match status" value="1"/>
</dbReference>
<evidence type="ECO:0008006" key="3">
    <source>
        <dbReference type="Google" id="ProtNLM"/>
    </source>
</evidence>
<gene>
    <name evidence="1" type="ORF">J2Z66_001715</name>
</gene>
<dbReference type="EMBL" id="JAGGLB010000004">
    <property type="protein sequence ID" value="MBP1990117.1"/>
    <property type="molecule type" value="Genomic_DNA"/>
</dbReference>
<dbReference type="SUPFAM" id="SSF52266">
    <property type="entry name" value="SGNH hydrolase"/>
    <property type="match status" value="1"/>
</dbReference>
<reference evidence="1 2" key="1">
    <citation type="submission" date="2021-03" db="EMBL/GenBank/DDBJ databases">
        <title>Genomic Encyclopedia of Type Strains, Phase IV (KMG-IV): sequencing the most valuable type-strain genomes for metagenomic binning, comparative biology and taxonomic classification.</title>
        <authorList>
            <person name="Goeker M."/>
        </authorList>
    </citation>
    <scope>NUCLEOTIDE SEQUENCE [LARGE SCALE GENOMIC DNA]</scope>
    <source>
        <strain evidence="1 2">DSM 26048</strain>
    </source>
</reference>
<sequence length="567" mass="63601">MSAVVVKWIDGLKVAATNPASMAVTVAPGCIEVDGKIVTTEGIASLPLPASPRLSLHDQYYTLESEGSVSPCGWDGSGRRGSNFKLYQMRVPGTLKVYSVDRKLIYTKDQDYVSDDYWGSIKVKPGGKLKTGDPVLLDYDIYTCRYHLVYVDGSGKIRLIEGDWRRMEETGLLLPDPPELPGDGLALASIFVSWGADAVYERTCTLQIESNPSDGKTAGLAAFDLQSRHLDYQPRSYAISRQKSNDLEVVIHSELCEYALADASADCGPKRDSTKRDSITQTVLENGELDVPCLRGDGKPVYWNVRLPWQQLLEDYPQLNRVTVNTTPPHIMDLRFTTGSRQESLKNITIEANNAVHPEWLPALDQKQEIQMCFIGESTTNGGDWPLLIAKHLHRLYPGKKIFTTNASDGGYSSVYGYSHTQRMQSLVTHFDFVFVEYLINDTGSESGKINEAMTGIVEYVKLHYPEAVIVIMAGNGGNPMYIPCYNPRDFERVYELHRQVARDHQAVFIGMYDHFCQLDQWGIYFLTELKENMINHPYSSSAIEGTQWDQLMASAFIQWLEGVREA</sequence>
<name>A0ABS4IRC3_9BACL</name>
<accession>A0ABS4IRC3</accession>